<proteinExistence type="predicted"/>
<organism evidence="3 4">
    <name type="scientific">Pythium insidiosum</name>
    <name type="common">Pythiosis disease agent</name>
    <dbReference type="NCBI Taxonomy" id="114742"/>
    <lineage>
        <taxon>Eukaryota</taxon>
        <taxon>Sar</taxon>
        <taxon>Stramenopiles</taxon>
        <taxon>Oomycota</taxon>
        <taxon>Peronosporomycetes</taxon>
        <taxon>Pythiales</taxon>
        <taxon>Pythiaceae</taxon>
        <taxon>Pythium</taxon>
    </lineage>
</organism>
<dbReference type="EMBL" id="JAKCXM010000045">
    <property type="protein sequence ID" value="KAJ0405427.1"/>
    <property type="molecule type" value="Genomic_DNA"/>
</dbReference>
<gene>
    <name evidence="3" type="ORF">P43SY_005046</name>
</gene>
<comment type="caution">
    <text evidence="3">The sequence shown here is derived from an EMBL/GenBank/DDBJ whole genome shotgun (WGS) entry which is preliminary data.</text>
</comment>
<dbReference type="Pfam" id="PF21672">
    <property type="entry name" value="COMM_HN"/>
    <property type="match status" value="1"/>
</dbReference>
<evidence type="ECO:0000259" key="2">
    <source>
        <dbReference type="PROSITE" id="PS50042"/>
    </source>
</evidence>
<dbReference type="PANTHER" id="PTHR16231">
    <property type="entry name" value="COMM DOMAIN-CONTAINING PROTEIN 4-8 FAMILY MEMBER"/>
    <property type="match status" value="1"/>
</dbReference>
<evidence type="ECO:0000256" key="1">
    <source>
        <dbReference type="SAM" id="MobiDB-lite"/>
    </source>
</evidence>
<name>A0AAD5QD20_PYTIN</name>
<evidence type="ECO:0000313" key="4">
    <source>
        <dbReference type="Proteomes" id="UP001209570"/>
    </source>
</evidence>
<keyword evidence="4" id="KW-1185">Reference proteome</keyword>
<dbReference type="PANTHER" id="PTHR16231:SF4">
    <property type="entry name" value="COMM DOMAIN-CONTAINING PROTEIN 4"/>
    <property type="match status" value="1"/>
</dbReference>
<evidence type="ECO:0000313" key="3">
    <source>
        <dbReference type="EMBL" id="KAJ0405427.1"/>
    </source>
</evidence>
<dbReference type="InterPro" id="IPR000595">
    <property type="entry name" value="cNMP-bd_dom"/>
</dbReference>
<sequence length="685" mass="76513">MRVRFCGGIEPPDWLLADLHLVGKMDSDLVAELCESIADDLKSVDDLHERDNVKAVFPARDEARAAMTSLYFILTEAAKHNTTAEELETELLQFGIAQGLCETIGSVFDARRTSLRNQLRERSLQFPQVEQMKYRCVNVPVIAGHNEEEPKSQATGIELRLELDAPVLECGLSDARRTDPTKPSNVLSLTLSEDKFLAMYEELKQAHALLQQYAPHEIIMSGSMIASKPRQRHWTKAFTGEHETSQLGARFHLRKLFLRADVAEFSQTELDFIIQYLVNETTIAQQSWWAALTQYERLEMASRLRLHHVPRGEERAIWFSSQEAAKDCIVLNGNAEARPIDRNVAPLLRFLEGSVREQAFRNGLHLYNKITIIGPADYFLLSASDIMETILGAADRLLRDEFMRGHGLERFIGSIRQKTIEPGATLVKEDERSSTLYFIVEGECRATVQVECDDNGELMDSKRTGESNDVDTSDVGGSSTAKNEHKETKASAQLLLRGRDHLRQRVHSADLKRPLVQLPIASLGPNSLVGDVSVVLGLKEPVTIQAVTTVTALALSHEDFMKDCGDMRDATIAGPIQGSPQKLMREQQRAVIALGGIHSPLRGKSLADRVATVLSPHPASLLERRDEDSIDTTMAHPSSDGADQLFLFPTMTRQRHLHARSLPLLPKFRGFDQQLPSSHGTKMKP</sequence>
<dbReference type="AlphaFoldDB" id="A0AAD5QD20"/>
<feature type="domain" description="Cyclic nucleotide-binding" evidence="2">
    <location>
        <begin position="408"/>
        <end position="466"/>
    </location>
</feature>
<dbReference type="InterPro" id="IPR014710">
    <property type="entry name" value="RmlC-like_jellyroll"/>
</dbReference>
<dbReference type="SUPFAM" id="SSF51206">
    <property type="entry name" value="cAMP-binding domain-like"/>
    <property type="match status" value="1"/>
</dbReference>
<dbReference type="PROSITE" id="PS50042">
    <property type="entry name" value="CNMP_BINDING_3"/>
    <property type="match status" value="1"/>
</dbReference>
<reference evidence="3" key="1">
    <citation type="submission" date="2021-12" db="EMBL/GenBank/DDBJ databases">
        <title>Prjna785345.</title>
        <authorList>
            <person name="Rujirawat T."/>
            <person name="Krajaejun T."/>
        </authorList>
    </citation>
    <scope>NUCLEOTIDE SEQUENCE</scope>
    <source>
        <strain evidence="3">Pi057C3</strain>
    </source>
</reference>
<dbReference type="Gene3D" id="2.60.120.10">
    <property type="entry name" value="Jelly Rolls"/>
    <property type="match status" value="1"/>
</dbReference>
<dbReference type="InterPro" id="IPR047155">
    <property type="entry name" value="COMMD4/6/7/8"/>
</dbReference>
<feature type="region of interest" description="Disordered" evidence="1">
    <location>
        <begin position="457"/>
        <end position="487"/>
    </location>
</feature>
<dbReference type="Proteomes" id="UP001209570">
    <property type="component" value="Unassembled WGS sequence"/>
</dbReference>
<dbReference type="InterPro" id="IPR018490">
    <property type="entry name" value="cNMP-bd_dom_sf"/>
</dbReference>
<accession>A0AAD5QD20</accession>
<protein>
    <recommendedName>
        <fullName evidence="2">Cyclic nucleotide-binding domain-containing protein</fullName>
    </recommendedName>
</protein>